<evidence type="ECO:0000256" key="1">
    <source>
        <dbReference type="ARBA" id="ARBA00022723"/>
    </source>
</evidence>
<keyword evidence="8" id="KW-1185">Reference proteome</keyword>
<dbReference type="GO" id="GO:0043565">
    <property type="term" value="F:sequence-specific DNA binding"/>
    <property type="evidence" value="ECO:0007669"/>
    <property type="project" value="InterPro"/>
</dbReference>
<evidence type="ECO:0000256" key="5">
    <source>
        <dbReference type="SAM" id="MobiDB-lite"/>
    </source>
</evidence>
<keyword evidence="3" id="KW-0862">Zinc</keyword>
<organism evidence="7 8">
    <name type="scientific">Favolaschia claudopus</name>
    <dbReference type="NCBI Taxonomy" id="2862362"/>
    <lineage>
        <taxon>Eukaryota</taxon>
        <taxon>Fungi</taxon>
        <taxon>Dikarya</taxon>
        <taxon>Basidiomycota</taxon>
        <taxon>Agaricomycotina</taxon>
        <taxon>Agaricomycetes</taxon>
        <taxon>Agaricomycetidae</taxon>
        <taxon>Agaricales</taxon>
        <taxon>Marasmiineae</taxon>
        <taxon>Mycenaceae</taxon>
        <taxon>Favolaschia</taxon>
    </lineage>
</organism>
<dbReference type="SUPFAM" id="SSF57716">
    <property type="entry name" value="Glucocorticoid receptor-like (DNA-binding domain)"/>
    <property type="match status" value="1"/>
</dbReference>
<dbReference type="PANTHER" id="PTHR45658">
    <property type="entry name" value="GATA TRANSCRIPTION FACTOR"/>
    <property type="match status" value="1"/>
</dbReference>
<feature type="domain" description="GATA-type" evidence="6">
    <location>
        <begin position="204"/>
        <end position="236"/>
    </location>
</feature>
<keyword evidence="2 4" id="KW-0863">Zinc-finger</keyword>
<feature type="compositionally biased region" description="Polar residues" evidence="5">
    <location>
        <begin position="1"/>
        <end position="13"/>
    </location>
</feature>
<dbReference type="EMBL" id="JAWWNJ010000037">
    <property type="protein sequence ID" value="KAK7022598.1"/>
    <property type="molecule type" value="Genomic_DNA"/>
</dbReference>
<accession>A0AAW0B9A8</accession>
<sequence>MYHPQRSPSSQLHSRFDLDTRKRDGENSIPTAPGPVDVYHPRLSLSAQVSDHQNSTNYPLFDSRSVNAVPDLPQDFSLPFDGVWGNEYTLLPVPDHDAVPATSGFGPRSVVFNPNSETPIAGELHTFDNWSSDAWFLNLSMPSVINNPSPMPALEATDSQFCERLKRMMYEENIDPHMVIAFIEREMLQVRGSAESRVPSRRRHTEDRKCSRCHRTKTTQWRRHPETRATLCNSCGQKAYKARKG</sequence>
<comment type="caution">
    <text evidence="7">The sequence shown here is derived from an EMBL/GenBank/DDBJ whole genome shotgun (WGS) entry which is preliminary data.</text>
</comment>
<dbReference type="Gene3D" id="3.30.50.10">
    <property type="entry name" value="Erythroid Transcription Factor GATA-1, subunit A"/>
    <property type="match status" value="1"/>
</dbReference>
<evidence type="ECO:0000256" key="2">
    <source>
        <dbReference type="ARBA" id="ARBA00022771"/>
    </source>
</evidence>
<dbReference type="Proteomes" id="UP001362999">
    <property type="component" value="Unassembled WGS sequence"/>
</dbReference>
<proteinExistence type="predicted"/>
<protein>
    <recommendedName>
        <fullName evidence="6">GATA-type domain-containing protein</fullName>
    </recommendedName>
</protein>
<dbReference type="SMART" id="SM00401">
    <property type="entry name" value="ZnF_GATA"/>
    <property type="match status" value="1"/>
</dbReference>
<name>A0AAW0B9A8_9AGAR</name>
<dbReference type="GO" id="GO:0008270">
    <property type="term" value="F:zinc ion binding"/>
    <property type="evidence" value="ECO:0007669"/>
    <property type="project" value="UniProtKB-KW"/>
</dbReference>
<feature type="region of interest" description="Disordered" evidence="5">
    <location>
        <begin position="1"/>
        <end position="37"/>
    </location>
</feature>
<keyword evidence="1" id="KW-0479">Metal-binding</keyword>
<dbReference type="AlphaFoldDB" id="A0AAW0B9A8"/>
<dbReference type="GO" id="GO:0006355">
    <property type="term" value="P:regulation of DNA-templated transcription"/>
    <property type="evidence" value="ECO:0007669"/>
    <property type="project" value="InterPro"/>
</dbReference>
<reference evidence="7 8" key="1">
    <citation type="journal article" date="2024" name="J Genomics">
        <title>Draft genome sequencing and assembly of Favolaschia claudopus CIRM-BRFM 2984 isolated from oak limbs.</title>
        <authorList>
            <person name="Navarro D."/>
            <person name="Drula E."/>
            <person name="Chaduli D."/>
            <person name="Cazenave R."/>
            <person name="Ahrendt S."/>
            <person name="Wang J."/>
            <person name="Lipzen A."/>
            <person name="Daum C."/>
            <person name="Barry K."/>
            <person name="Grigoriev I.V."/>
            <person name="Favel A."/>
            <person name="Rosso M.N."/>
            <person name="Martin F."/>
        </authorList>
    </citation>
    <scope>NUCLEOTIDE SEQUENCE [LARGE SCALE GENOMIC DNA]</scope>
    <source>
        <strain evidence="7 8">CIRM-BRFM 2984</strain>
    </source>
</reference>
<evidence type="ECO:0000313" key="7">
    <source>
        <dbReference type="EMBL" id="KAK7022598.1"/>
    </source>
</evidence>
<evidence type="ECO:0000313" key="8">
    <source>
        <dbReference type="Proteomes" id="UP001362999"/>
    </source>
</evidence>
<dbReference type="Pfam" id="PF00320">
    <property type="entry name" value="GATA"/>
    <property type="match status" value="1"/>
</dbReference>
<evidence type="ECO:0000256" key="4">
    <source>
        <dbReference type="PROSITE-ProRule" id="PRU00094"/>
    </source>
</evidence>
<dbReference type="InterPro" id="IPR051140">
    <property type="entry name" value="GATA_TF"/>
</dbReference>
<evidence type="ECO:0000256" key="3">
    <source>
        <dbReference type="ARBA" id="ARBA00022833"/>
    </source>
</evidence>
<evidence type="ECO:0000259" key="6">
    <source>
        <dbReference type="PROSITE" id="PS50114"/>
    </source>
</evidence>
<dbReference type="CDD" id="cd00202">
    <property type="entry name" value="ZnF_GATA"/>
    <property type="match status" value="1"/>
</dbReference>
<feature type="compositionally biased region" description="Basic and acidic residues" evidence="5">
    <location>
        <begin position="14"/>
        <end position="26"/>
    </location>
</feature>
<gene>
    <name evidence="7" type="ORF">R3P38DRAFT_2780593</name>
</gene>
<dbReference type="InterPro" id="IPR000679">
    <property type="entry name" value="Znf_GATA"/>
</dbReference>
<dbReference type="PROSITE" id="PS50114">
    <property type="entry name" value="GATA_ZN_FINGER_2"/>
    <property type="match status" value="1"/>
</dbReference>
<dbReference type="InterPro" id="IPR013088">
    <property type="entry name" value="Znf_NHR/GATA"/>
</dbReference>